<gene>
    <name evidence="1" type="ORF">MAR_019014</name>
</gene>
<proteinExistence type="predicted"/>
<dbReference type="InterPro" id="IPR031248">
    <property type="entry name" value="RNF213"/>
</dbReference>
<name>A0ABY7EPD2_MYAAR</name>
<dbReference type="PANTHER" id="PTHR22605:SF16">
    <property type="entry name" value="E3 UBIQUITIN-PROTEIN LIGASE RNF213"/>
    <property type="match status" value="1"/>
</dbReference>
<dbReference type="Proteomes" id="UP001164746">
    <property type="component" value="Chromosome 6"/>
</dbReference>
<evidence type="ECO:0000313" key="2">
    <source>
        <dbReference type="Proteomes" id="UP001164746"/>
    </source>
</evidence>
<organism evidence="1 2">
    <name type="scientific">Mya arenaria</name>
    <name type="common">Soft-shell clam</name>
    <dbReference type="NCBI Taxonomy" id="6604"/>
    <lineage>
        <taxon>Eukaryota</taxon>
        <taxon>Metazoa</taxon>
        <taxon>Spiralia</taxon>
        <taxon>Lophotrochozoa</taxon>
        <taxon>Mollusca</taxon>
        <taxon>Bivalvia</taxon>
        <taxon>Autobranchia</taxon>
        <taxon>Heteroconchia</taxon>
        <taxon>Euheterodonta</taxon>
        <taxon>Imparidentia</taxon>
        <taxon>Neoheterodontei</taxon>
        <taxon>Myida</taxon>
        <taxon>Myoidea</taxon>
        <taxon>Myidae</taxon>
        <taxon>Mya</taxon>
    </lineage>
</organism>
<dbReference type="PANTHER" id="PTHR22605">
    <property type="entry name" value="RZ-TYPE DOMAIN-CONTAINING PROTEIN"/>
    <property type="match status" value="1"/>
</dbReference>
<keyword evidence="2" id="KW-1185">Reference proteome</keyword>
<protein>
    <submittedName>
        <fullName evidence="1">R213A-like protein</fullName>
    </submittedName>
</protein>
<reference evidence="1" key="1">
    <citation type="submission" date="2022-11" db="EMBL/GenBank/DDBJ databases">
        <title>Centuries of genome instability and evolution in soft-shell clam transmissible cancer (bioRxiv).</title>
        <authorList>
            <person name="Hart S.F.M."/>
            <person name="Yonemitsu M.A."/>
            <person name="Giersch R.M."/>
            <person name="Beal B.F."/>
            <person name="Arriagada G."/>
            <person name="Davis B.W."/>
            <person name="Ostrander E.A."/>
            <person name="Goff S.P."/>
            <person name="Metzger M.J."/>
        </authorList>
    </citation>
    <scope>NUCLEOTIDE SEQUENCE</scope>
    <source>
        <strain evidence="1">MELC-2E11</strain>
        <tissue evidence="1">Siphon/mantle</tissue>
    </source>
</reference>
<accession>A0ABY7EPD2</accession>
<sequence length="1105" mass="126612">MSLERARMDMLCDVAEDVPYSSIDTYQPCVSLFNDWPPLLQIIDMLYRVNKSCVFERMWKESCDQFEEDFPAVDVVIEMVWKPTIERYGKFVKHLKTGEIEFMLVQQFIGKKCGTDIDLMRAELEYLGLDETMINERLIQIEKHWQVKHFVDFANHNSKATKISDFDAQLVEACAILQRVTAQQTGPKELKVFIELALNTAGENQMNVKKVQCLQEAVDGYSSLIFDLSTNDGYTELLEKCASVWNILEQRPELSEKILDSNRQTSWFQEIKMFHGSVEVSSLIQADTINTKGTIYIGQKVIDIKERGTADLIFENVMRLCDVYIQLCLSGCVLFNDWNVEFLCSPELDQPICATMEFDDAFTLVEKCTKDDVNESMKEANINVLEIAQEQKAERERSLANKSQSEKDAQKKLAFLQKLDEMSIEEDLAERSLAHVSNEDIETLDTSNALVWCMEEQERIEDSKKENDKGTQKTLFLHSGSSLMATINEKMSHTRDKREIGSAPLIGRLGDLWKNFLHSISTSISDFLSLDHLGLVLKNLQQKDERKVRRSLTPNMKEGEPNLLVCQEDRFNSDTDLFVNILTRKGAWTGMDIFLRRVFSGDDNKIHCLLNVEKLNYDVTEVAEQYVEKYLDKRKEADKAFYKFVVICSSGSECRSNLVSSLEKFTRTRSMVNVQSLQHYLLTKFDIDELTLNDGEDIEPAAALHQQKSTVWVVKSKRTGMGKSLYAERCTTQLATLNKSSCTESRRVTIPLQEKAVNSFSISDQLLQFTRSPEDSTANIIHLDVYPEVQEGLDFLLFNLLILNCLTNRKGLVWRRSKNDLYLIESLPTLCKLSDADGTNGESQCIHEMFRILPDIVCRSPSECLQVYSGVLPNGYQKSDLLFDKEQFCSEVFQRPYRYLNKLDKKESIAFGGGQSIMATGPTKDTDIERKECLSTLIRHCGAVNPSWAELHNFVWFLNTQLVDLENNQFTSASASADLPGFGQFALRFIVNMSRDFSTRSLKISEEVGEEDHSSEKDYVDAFKMRRTWESSPHPYIFINSDRMSFTFLGFSLDRRTGDLKDIKTGLTMEGGSNIITTRLFDALKTNKVQLHDDFDSLKRYMRIL</sequence>
<evidence type="ECO:0000313" key="1">
    <source>
        <dbReference type="EMBL" id="WAR09056.1"/>
    </source>
</evidence>
<dbReference type="EMBL" id="CP111017">
    <property type="protein sequence ID" value="WAR09056.1"/>
    <property type="molecule type" value="Genomic_DNA"/>
</dbReference>